<evidence type="ECO:0000256" key="13">
    <source>
        <dbReference type="ARBA" id="ARBA00024209"/>
    </source>
</evidence>
<protein>
    <recommendedName>
        <fullName evidence="4">RING-type E3 ubiquitin transferase</fullName>
        <ecNumber evidence="4">2.3.2.27</ecNumber>
    </recommendedName>
</protein>
<evidence type="ECO:0000256" key="9">
    <source>
        <dbReference type="ARBA" id="ARBA00022786"/>
    </source>
</evidence>
<dbReference type="SMART" id="SM01197">
    <property type="entry name" value="FANCL_C"/>
    <property type="match status" value="1"/>
</dbReference>
<comment type="pathway">
    <text evidence="3">Protein modification; protein ubiquitination.</text>
</comment>
<dbReference type="PANTHER" id="PTHR46913:SF19">
    <property type="entry name" value="RING-TYPE E3 UBIQUITIN TRANSFERASE"/>
    <property type="match status" value="1"/>
</dbReference>
<dbReference type="GO" id="GO:0008270">
    <property type="term" value="F:zinc ion binding"/>
    <property type="evidence" value="ECO:0007669"/>
    <property type="project" value="UniProtKB-KW"/>
</dbReference>
<keyword evidence="9" id="KW-0833">Ubl conjugation pathway</keyword>
<evidence type="ECO:0000256" key="3">
    <source>
        <dbReference type="ARBA" id="ARBA00004906"/>
    </source>
</evidence>
<dbReference type="InterPro" id="IPR044600">
    <property type="entry name" value="ATL1/ATL16-like"/>
</dbReference>
<evidence type="ECO:0000256" key="14">
    <source>
        <dbReference type="PROSITE-ProRule" id="PRU00175"/>
    </source>
</evidence>
<evidence type="ECO:0000313" key="17">
    <source>
        <dbReference type="EnsemblPlants" id="AUR62018702-RA:cds"/>
    </source>
</evidence>
<keyword evidence="7" id="KW-0479">Metal-binding</keyword>
<keyword evidence="18" id="KW-1185">Reference proteome</keyword>
<keyword evidence="10" id="KW-0862">Zinc</keyword>
<sequence>MNTKDCSLRLCSTFCPKWCDGIIAPFVPPPPFAFPEDKSQTSTTFSPLVIAIIGILASAFLLVSYYALISKYCGKNTNSSRENRVTNNEEIVEEDYDNNGSNNHQHEAWLISTPGLDEALIKTITLVKYKKGNGLITSSDCSVCLGEFLEDDSLRLLPKCSHAFHVACIDTWLRSHSNCPLCRANIISPTPNNHPSSVVDNNNNNNNVRDHNVLLENQVQREDVNNSSDERRQMGDLVVGQTSGNLPKTTPFRALSDLGARNHGGVNAMRRSISMDHRYETRVSIPDVIRCNHGEEDCVTKIGEIRDQSLKRIAGESSKLGD</sequence>
<keyword evidence="11 15" id="KW-1133">Transmembrane helix</keyword>
<accession>A0A803LU08</accession>
<feature type="domain" description="RING-type" evidence="16">
    <location>
        <begin position="141"/>
        <end position="183"/>
    </location>
</feature>
<reference evidence="17" key="1">
    <citation type="journal article" date="2017" name="Nature">
        <title>The genome of Chenopodium quinoa.</title>
        <authorList>
            <person name="Jarvis D.E."/>
            <person name="Ho Y.S."/>
            <person name="Lightfoot D.J."/>
            <person name="Schmoeckel S.M."/>
            <person name="Li B."/>
            <person name="Borm T.J.A."/>
            <person name="Ohyanagi H."/>
            <person name="Mineta K."/>
            <person name="Michell C.T."/>
            <person name="Saber N."/>
            <person name="Kharbatia N.M."/>
            <person name="Rupper R.R."/>
            <person name="Sharp A.R."/>
            <person name="Dally N."/>
            <person name="Boughton B.A."/>
            <person name="Woo Y.H."/>
            <person name="Gao G."/>
            <person name="Schijlen E.G.W.M."/>
            <person name="Guo X."/>
            <person name="Momin A.A."/>
            <person name="Negrao S."/>
            <person name="Al-Babili S."/>
            <person name="Gehring C."/>
            <person name="Roessner U."/>
            <person name="Jung C."/>
            <person name="Murphy K."/>
            <person name="Arold S.T."/>
            <person name="Gojobori T."/>
            <person name="van der Linden C.G."/>
            <person name="van Loo E.N."/>
            <person name="Jellen E.N."/>
            <person name="Maughan P.J."/>
            <person name="Tester M."/>
        </authorList>
    </citation>
    <scope>NUCLEOTIDE SEQUENCE [LARGE SCALE GENOMIC DNA]</scope>
    <source>
        <strain evidence="17">cv. PI 614886</strain>
    </source>
</reference>
<comment type="similarity">
    <text evidence="13">Belongs to the RING-type zinc finger family. ATL subfamily.</text>
</comment>
<dbReference type="SMART" id="SM00184">
    <property type="entry name" value="RING"/>
    <property type="match status" value="1"/>
</dbReference>
<organism evidence="17 18">
    <name type="scientific">Chenopodium quinoa</name>
    <name type="common">Quinoa</name>
    <dbReference type="NCBI Taxonomy" id="63459"/>
    <lineage>
        <taxon>Eukaryota</taxon>
        <taxon>Viridiplantae</taxon>
        <taxon>Streptophyta</taxon>
        <taxon>Embryophyta</taxon>
        <taxon>Tracheophyta</taxon>
        <taxon>Spermatophyta</taxon>
        <taxon>Magnoliopsida</taxon>
        <taxon>eudicotyledons</taxon>
        <taxon>Gunneridae</taxon>
        <taxon>Pentapetalae</taxon>
        <taxon>Caryophyllales</taxon>
        <taxon>Chenopodiaceae</taxon>
        <taxon>Chenopodioideae</taxon>
        <taxon>Atripliceae</taxon>
        <taxon>Chenopodium</taxon>
    </lineage>
</organism>
<evidence type="ECO:0000256" key="4">
    <source>
        <dbReference type="ARBA" id="ARBA00012483"/>
    </source>
</evidence>
<dbReference type="AlphaFoldDB" id="A0A803LU08"/>
<dbReference type="GO" id="GO:0016567">
    <property type="term" value="P:protein ubiquitination"/>
    <property type="evidence" value="ECO:0007669"/>
    <property type="project" value="UniProtKB-UniPathway"/>
</dbReference>
<evidence type="ECO:0000256" key="2">
    <source>
        <dbReference type="ARBA" id="ARBA00004167"/>
    </source>
</evidence>
<dbReference type="InterPro" id="IPR001841">
    <property type="entry name" value="Znf_RING"/>
</dbReference>
<dbReference type="UniPathway" id="UPA00143"/>
<evidence type="ECO:0000256" key="5">
    <source>
        <dbReference type="ARBA" id="ARBA00022679"/>
    </source>
</evidence>
<keyword evidence="5" id="KW-0808">Transferase</keyword>
<dbReference type="GO" id="GO:0061630">
    <property type="term" value="F:ubiquitin protein ligase activity"/>
    <property type="evidence" value="ECO:0007669"/>
    <property type="project" value="UniProtKB-EC"/>
</dbReference>
<evidence type="ECO:0000256" key="8">
    <source>
        <dbReference type="ARBA" id="ARBA00022771"/>
    </source>
</evidence>
<keyword evidence="8 14" id="KW-0863">Zinc-finger</keyword>
<dbReference type="InterPro" id="IPR013083">
    <property type="entry name" value="Znf_RING/FYVE/PHD"/>
</dbReference>
<evidence type="ECO:0000256" key="11">
    <source>
        <dbReference type="ARBA" id="ARBA00022989"/>
    </source>
</evidence>
<dbReference type="Gene3D" id="3.30.40.10">
    <property type="entry name" value="Zinc/RING finger domain, C3HC4 (zinc finger)"/>
    <property type="match status" value="1"/>
</dbReference>
<dbReference type="EnsemblPlants" id="AUR62018702-RA">
    <property type="protein sequence ID" value="AUR62018702-RA:cds"/>
    <property type="gene ID" value="AUR62018702"/>
</dbReference>
<comment type="catalytic activity">
    <reaction evidence="1">
        <text>S-ubiquitinyl-[E2 ubiquitin-conjugating enzyme]-L-cysteine + [acceptor protein]-L-lysine = [E2 ubiquitin-conjugating enzyme]-L-cysteine + N(6)-ubiquitinyl-[acceptor protein]-L-lysine.</text>
        <dbReference type="EC" id="2.3.2.27"/>
    </reaction>
</comment>
<dbReference type="GO" id="GO:0016020">
    <property type="term" value="C:membrane"/>
    <property type="evidence" value="ECO:0007669"/>
    <property type="project" value="UniProtKB-SubCell"/>
</dbReference>
<dbReference type="CDD" id="cd16461">
    <property type="entry name" value="RING-H2_EL5-like"/>
    <property type="match status" value="1"/>
</dbReference>
<evidence type="ECO:0000256" key="12">
    <source>
        <dbReference type="ARBA" id="ARBA00023136"/>
    </source>
</evidence>
<dbReference type="FunFam" id="3.30.40.10:FF:000233">
    <property type="entry name" value="RING-H2 finger protein ATL54"/>
    <property type="match status" value="1"/>
</dbReference>
<dbReference type="Proteomes" id="UP000596660">
    <property type="component" value="Unplaced"/>
</dbReference>
<dbReference type="PROSITE" id="PS50089">
    <property type="entry name" value="ZF_RING_2"/>
    <property type="match status" value="1"/>
</dbReference>
<evidence type="ECO:0000256" key="6">
    <source>
        <dbReference type="ARBA" id="ARBA00022692"/>
    </source>
</evidence>
<reference evidence="17" key="2">
    <citation type="submission" date="2021-03" db="UniProtKB">
        <authorList>
            <consortium name="EnsemblPlants"/>
        </authorList>
    </citation>
    <scope>IDENTIFICATION</scope>
</reference>
<dbReference type="EC" id="2.3.2.27" evidence="4"/>
<dbReference type="Pfam" id="PF13639">
    <property type="entry name" value="zf-RING_2"/>
    <property type="match status" value="1"/>
</dbReference>
<comment type="subcellular location">
    <subcellularLocation>
        <location evidence="2">Membrane</location>
        <topology evidence="2">Single-pass membrane protein</topology>
    </subcellularLocation>
</comment>
<evidence type="ECO:0000259" key="16">
    <source>
        <dbReference type="PROSITE" id="PS50089"/>
    </source>
</evidence>
<keyword evidence="6 15" id="KW-0812">Transmembrane</keyword>
<proteinExistence type="inferred from homology"/>
<keyword evidence="12 15" id="KW-0472">Membrane</keyword>
<dbReference type="Gramene" id="AUR62018702-RA">
    <property type="protein sequence ID" value="AUR62018702-RA:cds"/>
    <property type="gene ID" value="AUR62018702"/>
</dbReference>
<dbReference type="PANTHER" id="PTHR46913">
    <property type="entry name" value="RING-H2 FINGER PROTEIN ATL16"/>
    <property type="match status" value="1"/>
</dbReference>
<evidence type="ECO:0000313" key="18">
    <source>
        <dbReference type="Proteomes" id="UP000596660"/>
    </source>
</evidence>
<evidence type="ECO:0000256" key="10">
    <source>
        <dbReference type="ARBA" id="ARBA00022833"/>
    </source>
</evidence>
<dbReference type="SUPFAM" id="SSF57850">
    <property type="entry name" value="RING/U-box"/>
    <property type="match status" value="1"/>
</dbReference>
<dbReference type="OMA" id="PYMSTRD"/>
<evidence type="ECO:0000256" key="7">
    <source>
        <dbReference type="ARBA" id="ARBA00022723"/>
    </source>
</evidence>
<name>A0A803LU08_CHEQI</name>
<evidence type="ECO:0000256" key="15">
    <source>
        <dbReference type="SAM" id="Phobius"/>
    </source>
</evidence>
<evidence type="ECO:0000256" key="1">
    <source>
        <dbReference type="ARBA" id="ARBA00000900"/>
    </source>
</evidence>
<feature type="transmembrane region" description="Helical" evidence="15">
    <location>
        <begin position="48"/>
        <end position="68"/>
    </location>
</feature>